<keyword evidence="2" id="KW-1185">Reference proteome</keyword>
<dbReference type="AlphaFoldDB" id="A0A1E5CM78"/>
<dbReference type="EMBL" id="AJYW02000313">
    <property type="protein sequence ID" value="OEE69460.1"/>
    <property type="molecule type" value="Genomic_DNA"/>
</dbReference>
<gene>
    <name evidence="1" type="ORF">A130_09240</name>
</gene>
<sequence>MSTATAFFVHGIKHTIFKNSGNASASIYVGRALKDFSNDNMEIKAAGYFDSIEEFEKNRFKHLAIEEVYAEKVINSRAFVPYQQYELRTAPMPDNPMQSHVVEIIPVDAEVKKHFMESMKQAPNKA</sequence>
<comment type="caution">
    <text evidence="1">The sequence shown here is derived from an EMBL/GenBank/DDBJ whole genome shotgun (WGS) entry which is preliminary data.</text>
</comment>
<reference evidence="1 2" key="1">
    <citation type="journal article" date="2012" name="Science">
        <title>Ecological populations of bacteria act as socially cohesive units of antibiotic production and resistance.</title>
        <authorList>
            <person name="Cordero O.X."/>
            <person name="Wildschutte H."/>
            <person name="Kirkup B."/>
            <person name="Proehl S."/>
            <person name="Ngo L."/>
            <person name="Hussain F."/>
            <person name="Le Roux F."/>
            <person name="Mincer T."/>
            <person name="Polz M.F."/>
        </authorList>
    </citation>
    <scope>NUCLEOTIDE SEQUENCE [LARGE SCALE GENOMIC DNA]</scope>
    <source>
        <strain evidence="1 2">FF-238</strain>
    </source>
</reference>
<evidence type="ECO:0000313" key="1">
    <source>
        <dbReference type="EMBL" id="OEE69460.1"/>
    </source>
</evidence>
<protein>
    <submittedName>
        <fullName evidence="1">Uncharacterized protein</fullName>
    </submittedName>
</protein>
<name>A0A1E5CM78_9VIBR</name>
<dbReference type="InterPro" id="IPR009712">
    <property type="entry name" value="Vibrio_phage_Vf33_Vpf117"/>
</dbReference>
<proteinExistence type="predicted"/>
<organism evidence="1 2">
    <name type="scientific">Vibrio genomosp. F6 str. FF-238</name>
    <dbReference type="NCBI Taxonomy" id="1191298"/>
    <lineage>
        <taxon>Bacteria</taxon>
        <taxon>Pseudomonadati</taxon>
        <taxon>Pseudomonadota</taxon>
        <taxon>Gammaproteobacteria</taxon>
        <taxon>Vibrionales</taxon>
        <taxon>Vibrionaceae</taxon>
        <taxon>Vibrio</taxon>
    </lineage>
</organism>
<evidence type="ECO:0000313" key="2">
    <source>
        <dbReference type="Proteomes" id="UP000094165"/>
    </source>
</evidence>
<dbReference type="Pfam" id="PF06950">
    <property type="entry name" value="DUF1293"/>
    <property type="match status" value="1"/>
</dbReference>
<accession>A0A1E5CM78</accession>
<dbReference type="RefSeq" id="WP_017051511.1">
    <property type="nucleotide sequence ID" value="NZ_AJYW02000313.1"/>
</dbReference>
<dbReference type="Proteomes" id="UP000094165">
    <property type="component" value="Unassembled WGS sequence"/>
</dbReference>